<dbReference type="RefSeq" id="WP_205002824.1">
    <property type="nucleotide sequence ID" value="NZ_JAFBER010000004.1"/>
</dbReference>
<accession>A0ABS2PZ88</accession>
<dbReference type="EMBL" id="JAFBER010000004">
    <property type="protein sequence ID" value="MBM7644880.1"/>
    <property type="molecule type" value="Genomic_DNA"/>
</dbReference>
<dbReference type="Gene3D" id="2.30.30.240">
    <property type="entry name" value="PRC-barrel domain"/>
    <property type="match status" value="1"/>
</dbReference>
<protein>
    <submittedName>
        <fullName evidence="2">Uncharacterized protein YrrD</fullName>
    </submittedName>
</protein>
<reference evidence="2 3" key="1">
    <citation type="submission" date="2021-01" db="EMBL/GenBank/DDBJ databases">
        <title>Genomic Encyclopedia of Type Strains, Phase IV (KMG-IV): sequencing the most valuable type-strain genomes for metagenomic binning, comparative biology and taxonomic classification.</title>
        <authorList>
            <person name="Goeker M."/>
        </authorList>
    </citation>
    <scope>NUCLEOTIDE SEQUENCE [LARGE SCALE GENOMIC DNA]</scope>
    <source>
        <strain evidence="2 3">DSM 28236</strain>
    </source>
</reference>
<dbReference type="InterPro" id="IPR011033">
    <property type="entry name" value="PRC_barrel-like_sf"/>
</dbReference>
<organism evidence="2 3">
    <name type="scientific">Scopulibacillus daqui</name>
    <dbReference type="NCBI Taxonomy" id="1469162"/>
    <lineage>
        <taxon>Bacteria</taxon>
        <taxon>Bacillati</taxon>
        <taxon>Bacillota</taxon>
        <taxon>Bacilli</taxon>
        <taxon>Bacillales</taxon>
        <taxon>Sporolactobacillaceae</taxon>
        <taxon>Scopulibacillus</taxon>
    </lineage>
</organism>
<dbReference type="SUPFAM" id="SSF50346">
    <property type="entry name" value="PRC-barrel domain"/>
    <property type="match status" value="1"/>
</dbReference>
<name>A0ABS2PZ88_9BACL</name>
<proteinExistence type="predicted"/>
<gene>
    <name evidence="2" type="ORF">JOD45_001087</name>
</gene>
<dbReference type="InterPro" id="IPR027275">
    <property type="entry name" value="PRC-brl_dom"/>
</dbReference>
<keyword evidence="3" id="KW-1185">Reference proteome</keyword>
<evidence type="ECO:0000259" key="1">
    <source>
        <dbReference type="Pfam" id="PF05239"/>
    </source>
</evidence>
<comment type="caution">
    <text evidence="2">The sequence shown here is derived from an EMBL/GenBank/DDBJ whole genome shotgun (WGS) entry which is preliminary data.</text>
</comment>
<dbReference type="Pfam" id="PF05239">
    <property type="entry name" value="PRC"/>
    <property type="match status" value="1"/>
</dbReference>
<evidence type="ECO:0000313" key="2">
    <source>
        <dbReference type="EMBL" id="MBM7644880.1"/>
    </source>
</evidence>
<feature type="domain" description="PRC-barrel" evidence="1">
    <location>
        <begin position="26"/>
        <end position="82"/>
    </location>
</feature>
<sequence>MLNLFFYCVLDIGASLDTAIDSNFLSLKEMLHRKCVTESGDEAGAVKDIVIDIEQKKIKAIKLSEGFWERLTGRGIRYLPAAAVIKWSPDPIVIKEEANDQWVDNLQQLK</sequence>
<dbReference type="Proteomes" id="UP000808914">
    <property type="component" value="Unassembled WGS sequence"/>
</dbReference>
<evidence type="ECO:0000313" key="3">
    <source>
        <dbReference type="Proteomes" id="UP000808914"/>
    </source>
</evidence>